<feature type="transmembrane region" description="Helical" evidence="1">
    <location>
        <begin position="20"/>
        <end position="45"/>
    </location>
</feature>
<keyword evidence="3" id="KW-1185">Reference proteome</keyword>
<dbReference type="Proteomes" id="UP000193144">
    <property type="component" value="Unassembled WGS sequence"/>
</dbReference>
<comment type="caution">
    <text evidence="2">The sequence shown here is derived from an EMBL/GenBank/DDBJ whole genome shotgun (WGS) entry which is preliminary data.</text>
</comment>
<gene>
    <name evidence="2" type="ORF">BCR34DRAFT_481774</name>
</gene>
<sequence>MALRNTMKGEKSSSGFMSKFLGLSPTAIIRIIIRVFQFVMGLTVIGLYAQDLDKARRAHKYIDSKWAYAVFCGSASSIASIVFLFPFKSWFFFIIDALIFLFYVVLFGIFGKMFLREDPEGNKGIIRMKHAAWVDMVNMILWALTASWGVWVFVKTRKARQTSVV</sequence>
<evidence type="ECO:0000313" key="3">
    <source>
        <dbReference type="Proteomes" id="UP000193144"/>
    </source>
</evidence>
<keyword evidence="1" id="KW-0472">Membrane</keyword>
<proteinExistence type="predicted"/>
<dbReference type="OrthoDB" id="5363290at2759"/>
<feature type="transmembrane region" description="Helical" evidence="1">
    <location>
        <begin position="91"/>
        <end position="111"/>
    </location>
</feature>
<evidence type="ECO:0008006" key="4">
    <source>
        <dbReference type="Google" id="ProtNLM"/>
    </source>
</evidence>
<dbReference type="PANTHER" id="PTHR42083">
    <property type="entry name" value="MARVEL DOMAIN-CONTAINING PROTEIN"/>
    <property type="match status" value="1"/>
</dbReference>
<keyword evidence="1" id="KW-0812">Transmembrane</keyword>
<evidence type="ECO:0000256" key="1">
    <source>
        <dbReference type="SAM" id="Phobius"/>
    </source>
</evidence>
<feature type="transmembrane region" description="Helical" evidence="1">
    <location>
        <begin position="66"/>
        <end position="85"/>
    </location>
</feature>
<dbReference type="EMBL" id="MCFA01000046">
    <property type="protein sequence ID" value="ORY12996.1"/>
    <property type="molecule type" value="Genomic_DNA"/>
</dbReference>
<reference evidence="2 3" key="1">
    <citation type="submission" date="2016-07" db="EMBL/GenBank/DDBJ databases">
        <title>Pervasive Adenine N6-methylation of Active Genes in Fungi.</title>
        <authorList>
            <consortium name="DOE Joint Genome Institute"/>
            <person name="Mondo S.J."/>
            <person name="Dannebaum R.O."/>
            <person name="Kuo R.C."/>
            <person name="Labutti K."/>
            <person name="Haridas S."/>
            <person name="Kuo A."/>
            <person name="Salamov A."/>
            <person name="Ahrendt S.R."/>
            <person name="Lipzen A."/>
            <person name="Sullivan W."/>
            <person name="Andreopoulos W.B."/>
            <person name="Clum A."/>
            <person name="Lindquist E."/>
            <person name="Daum C."/>
            <person name="Ramamoorthy G.K."/>
            <person name="Gryganskyi A."/>
            <person name="Culley D."/>
            <person name="Magnuson J.K."/>
            <person name="James T.Y."/>
            <person name="O'Malley M.A."/>
            <person name="Stajich J.E."/>
            <person name="Spatafora J.W."/>
            <person name="Visel A."/>
            <person name="Grigoriev I.V."/>
        </authorList>
    </citation>
    <scope>NUCLEOTIDE SEQUENCE [LARGE SCALE GENOMIC DNA]</scope>
    <source>
        <strain evidence="2 3">CBS 115471</strain>
    </source>
</reference>
<accession>A0A1Y1ZRY2</accession>
<dbReference type="PANTHER" id="PTHR42083:SF1">
    <property type="entry name" value="MARVEL DOMAIN-CONTAINING PROTEIN"/>
    <property type="match status" value="1"/>
</dbReference>
<protein>
    <recommendedName>
        <fullName evidence="4">MARVEL domain-containing protein</fullName>
    </recommendedName>
</protein>
<evidence type="ECO:0000313" key="2">
    <source>
        <dbReference type="EMBL" id="ORY12996.1"/>
    </source>
</evidence>
<dbReference type="AlphaFoldDB" id="A0A1Y1ZRY2"/>
<feature type="transmembrane region" description="Helical" evidence="1">
    <location>
        <begin position="132"/>
        <end position="154"/>
    </location>
</feature>
<keyword evidence="1" id="KW-1133">Transmembrane helix</keyword>
<organism evidence="2 3">
    <name type="scientific">Clohesyomyces aquaticus</name>
    <dbReference type="NCBI Taxonomy" id="1231657"/>
    <lineage>
        <taxon>Eukaryota</taxon>
        <taxon>Fungi</taxon>
        <taxon>Dikarya</taxon>
        <taxon>Ascomycota</taxon>
        <taxon>Pezizomycotina</taxon>
        <taxon>Dothideomycetes</taxon>
        <taxon>Pleosporomycetidae</taxon>
        <taxon>Pleosporales</taxon>
        <taxon>Lindgomycetaceae</taxon>
        <taxon>Clohesyomyces</taxon>
    </lineage>
</organism>
<name>A0A1Y1ZRY2_9PLEO</name>